<evidence type="ECO:0000256" key="6">
    <source>
        <dbReference type="ARBA" id="ARBA00023004"/>
    </source>
</evidence>
<dbReference type="GO" id="GO:0016705">
    <property type="term" value="F:oxidoreductase activity, acting on paired donors, with incorporation or reduction of molecular oxygen"/>
    <property type="evidence" value="ECO:0007669"/>
    <property type="project" value="InterPro"/>
</dbReference>
<keyword evidence="5 9" id="KW-0560">Oxidoreductase</keyword>
<evidence type="ECO:0000256" key="5">
    <source>
        <dbReference type="ARBA" id="ARBA00023002"/>
    </source>
</evidence>
<dbReference type="InterPro" id="IPR050121">
    <property type="entry name" value="Cytochrome_P450_monoxygenase"/>
</dbReference>
<keyword evidence="3 8" id="KW-0349">Heme</keyword>
<dbReference type="PRINTS" id="PR00385">
    <property type="entry name" value="P450"/>
</dbReference>
<keyword evidence="11" id="KW-1185">Reference proteome</keyword>
<name>A0A9P3BPM8_ASPVI</name>
<dbReference type="InterPro" id="IPR017972">
    <property type="entry name" value="Cyt_P450_CS"/>
</dbReference>
<comment type="cofactor">
    <cofactor evidence="1 8">
        <name>heme</name>
        <dbReference type="ChEBI" id="CHEBI:30413"/>
    </cofactor>
</comment>
<reference evidence="10 11" key="1">
    <citation type="submission" date="2021-02" db="EMBL/GenBank/DDBJ databases">
        <title>Pan-genome distribution and transcriptional activeness of fungal secondary metabolism genes in Aspergillus section Fumigati.</title>
        <authorList>
            <person name="Takahashi H."/>
            <person name="Umemura M."/>
            <person name="Ninomiya A."/>
            <person name="Kusuya Y."/>
            <person name="Urayama S."/>
            <person name="Shimizu M."/>
            <person name="Watanabe A."/>
            <person name="Kamei K."/>
            <person name="Yaguchi T."/>
            <person name="Hagiwara D."/>
        </authorList>
    </citation>
    <scope>NUCLEOTIDE SEQUENCE [LARGE SCALE GENOMIC DNA]</scope>
    <source>
        <strain evidence="10 11">IFM 47045</strain>
    </source>
</reference>
<dbReference type="InterPro" id="IPR036396">
    <property type="entry name" value="Cyt_P450_sf"/>
</dbReference>
<dbReference type="GeneID" id="66931995"/>
<evidence type="ECO:0000256" key="8">
    <source>
        <dbReference type="PIRSR" id="PIRSR602401-1"/>
    </source>
</evidence>
<dbReference type="Pfam" id="PF00067">
    <property type="entry name" value="p450"/>
    <property type="match status" value="1"/>
</dbReference>
<keyword evidence="6 8" id="KW-0408">Iron</keyword>
<proteinExistence type="inferred from homology"/>
<dbReference type="EMBL" id="BOPL01000002">
    <property type="protein sequence ID" value="GIJ99999.1"/>
    <property type="molecule type" value="Genomic_DNA"/>
</dbReference>
<evidence type="ECO:0000256" key="7">
    <source>
        <dbReference type="ARBA" id="ARBA00023033"/>
    </source>
</evidence>
<evidence type="ECO:0000313" key="11">
    <source>
        <dbReference type="Proteomes" id="UP000710440"/>
    </source>
</evidence>
<dbReference type="SUPFAM" id="SSF48264">
    <property type="entry name" value="Cytochrome P450"/>
    <property type="match status" value="1"/>
</dbReference>
<dbReference type="InterPro" id="IPR002401">
    <property type="entry name" value="Cyt_P450_E_grp-I"/>
</dbReference>
<keyword evidence="7 9" id="KW-0503">Monooxygenase</keyword>
<dbReference type="InterPro" id="IPR001128">
    <property type="entry name" value="Cyt_P450"/>
</dbReference>
<feature type="binding site" description="axial binding residue" evidence="8">
    <location>
        <position position="185"/>
    </location>
    <ligand>
        <name>heme</name>
        <dbReference type="ChEBI" id="CHEBI:30413"/>
    </ligand>
    <ligandPart>
        <name>Fe</name>
        <dbReference type="ChEBI" id="CHEBI:18248"/>
    </ligandPart>
</feature>
<dbReference type="GO" id="GO:0044283">
    <property type="term" value="P:small molecule biosynthetic process"/>
    <property type="evidence" value="ECO:0007669"/>
    <property type="project" value="UniProtKB-ARBA"/>
</dbReference>
<dbReference type="PANTHER" id="PTHR24305">
    <property type="entry name" value="CYTOCHROME P450"/>
    <property type="match status" value="1"/>
</dbReference>
<evidence type="ECO:0000256" key="9">
    <source>
        <dbReference type="RuleBase" id="RU000461"/>
    </source>
</evidence>
<sequence length="189" mass="20847">MSEDHTLPKPDRPVTIFDELLRSTAVKETYDSQTSGLVDEAFGFLIGGSDTTTMSLAYGTYFLLTSPKQFGRLRDELDEAMPYIKSPDWNQIQRLPYLTAIVKETLRLSSVVPGILPRVVPPQGATVQGKFIPGGSYVSVSSSLIHGNPALFPEPDAFLPERWLGEQGKLLEKWNVAFSKGPRRCIGSS</sequence>
<gene>
    <name evidence="10" type="ORF">Aspvir_004013</name>
</gene>
<dbReference type="Proteomes" id="UP000710440">
    <property type="component" value="Unassembled WGS sequence"/>
</dbReference>
<evidence type="ECO:0000256" key="4">
    <source>
        <dbReference type="ARBA" id="ARBA00022723"/>
    </source>
</evidence>
<dbReference type="OrthoDB" id="3945418at2759"/>
<dbReference type="AlphaFoldDB" id="A0A9P3BPM8"/>
<dbReference type="GO" id="GO:0005506">
    <property type="term" value="F:iron ion binding"/>
    <property type="evidence" value="ECO:0007669"/>
    <property type="project" value="InterPro"/>
</dbReference>
<dbReference type="PROSITE" id="PS00086">
    <property type="entry name" value="CYTOCHROME_P450"/>
    <property type="match status" value="1"/>
</dbReference>
<accession>A0A9P3BPM8</accession>
<evidence type="ECO:0000256" key="1">
    <source>
        <dbReference type="ARBA" id="ARBA00001971"/>
    </source>
</evidence>
<keyword evidence="4 8" id="KW-0479">Metal-binding</keyword>
<comment type="similarity">
    <text evidence="2 9">Belongs to the cytochrome P450 family.</text>
</comment>
<dbReference type="PANTHER" id="PTHR24305:SF210">
    <property type="entry name" value="CYTOCHROME P450 MONOOXYGENASE ASQL-RELATED"/>
    <property type="match status" value="1"/>
</dbReference>
<dbReference type="PRINTS" id="PR00463">
    <property type="entry name" value="EP450I"/>
</dbReference>
<dbReference type="RefSeq" id="XP_043123186.1">
    <property type="nucleotide sequence ID" value="XM_043267251.1"/>
</dbReference>
<dbReference type="GO" id="GO:0004497">
    <property type="term" value="F:monooxygenase activity"/>
    <property type="evidence" value="ECO:0007669"/>
    <property type="project" value="UniProtKB-KW"/>
</dbReference>
<evidence type="ECO:0008006" key="12">
    <source>
        <dbReference type="Google" id="ProtNLM"/>
    </source>
</evidence>
<evidence type="ECO:0000256" key="3">
    <source>
        <dbReference type="ARBA" id="ARBA00022617"/>
    </source>
</evidence>
<comment type="caution">
    <text evidence="10">The sequence shown here is derived from an EMBL/GenBank/DDBJ whole genome shotgun (WGS) entry which is preliminary data.</text>
</comment>
<dbReference type="Gene3D" id="1.10.630.10">
    <property type="entry name" value="Cytochrome P450"/>
    <property type="match status" value="1"/>
</dbReference>
<protein>
    <recommendedName>
        <fullName evidence="12">Cytochrome P450</fullName>
    </recommendedName>
</protein>
<organism evidence="10 11">
    <name type="scientific">Aspergillus viridinutans</name>
    <dbReference type="NCBI Taxonomy" id="75553"/>
    <lineage>
        <taxon>Eukaryota</taxon>
        <taxon>Fungi</taxon>
        <taxon>Dikarya</taxon>
        <taxon>Ascomycota</taxon>
        <taxon>Pezizomycotina</taxon>
        <taxon>Eurotiomycetes</taxon>
        <taxon>Eurotiomycetidae</taxon>
        <taxon>Eurotiales</taxon>
        <taxon>Aspergillaceae</taxon>
        <taxon>Aspergillus</taxon>
        <taxon>Aspergillus subgen. Fumigati</taxon>
    </lineage>
</organism>
<evidence type="ECO:0000256" key="2">
    <source>
        <dbReference type="ARBA" id="ARBA00010617"/>
    </source>
</evidence>
<dbReference type="GO" id="GO:0020037">
    <property type="term" value="F:heme binding"/>
    <property type="evidence" value="ECO:0007669"/>
    <property type="project" value="InterPro"/>
</dbReference>
<evidence type="ECO:0000313" key="10">
    <source>
        <dbReference type="EMBL" id="GIJ99999.1"/>
    </source>
</evidence>